<evidence type="ECO:0000313" key="4">
    <source>
        <dbReference type="Proteomes" id="UP001597201"/>
    </source>
</evidence>
<feature type="signal peptide" evidence="1">
    <location>
        <begin position="1"/>
        <end position="18"/>
    </location>
</feature>
<dbReference type="PANTHER" id="PTHR43135">
    <property type="entry name" value="ALPHA-D-RIBOSE 1-METHYLPHOSPHONATE 5-TRIPHOSPHATE DIPHOSPHATASE"/>
    <property type="match status" value="1"/>
</dbReference>
<name>A0ABW3Y481_9FLAO</name>
<dbReference type="Gene3D" id="3.20.20.140">
    <property type="entry name" value="Metal-dependent hydrolases"/>
    <property type="match status" value="1"/>
</dbReference>
<proteinExistence type="predicted"/>
<dbReference type="EMBL" id="JBHTMY010000003">
    <property type="protein sequence ID" value="MFD1316682.1"/>
    <property type="molecule type" value="Genomic_DNA"/>
</dbReference>
<dbReference type="InterPro" id="IPR032466">
    <property type="entry name" value="Metal_Hydrolase"/>
</dbReference>
<keyword evidence="4" id="KW-1185">Reference proteome</keyword>
<dbReference type="SUPFAM" id="SSF51556">
    <property type="entry name" value="Metallo-dependent hydrolases"/>
    <property type="match status" value="1"/>
</dbReference>
<organism evidence="3 4">
    <name type="scientific">Namhaeicola litoreus</name>
    <dbReference type="NCBI Taxonomy" id="1052145"/>
    <lineage>
        <taxon>Bacteria</taxon>
        <taxon>Pseudomonadati</taxon>
        <taxon>Bacteroidota</taxon>
        <taxon>Flavobacteriia</taxon>
        <taxon>Flavobacteriales</taxon>
        <taxon>Flavobacteriaceae</taxon>
        <taxon>Namhaeicola</taxon>
    </lineage>
</organism>
<keyword evidence="1" id="KW-0732">Signal</keyword>
<protein>
    <submittedName>
        <fullName evidence="3">Amidohydrolase family protein</fullName>
    </submittedName>
</protein>
<evidence type="ECO:0000256" key="1">
    <source>
        <dbReference type="SAM" id="SignalP"/>
    </source>
</evidence>
<dbReference type="RefSeq" id="WP_377179896.1">
    <property type="nucleotide sequence ID" value="NZ_JBHTMY010000003.1"/>
</dbReference>
<dbReference type="PANTHER" id="PTHR43135:SF3">
    <property type="entry name" value="ALPHA-D-RIBOSE 1-METHYLPHOSPHONATE 5-TRIPHOSPHATE DIPHOSPHATASE"/>
    <property type="match status" value="1"/>
</dbReference>
<dbReference type="Pfam" id="PF01979">
    <property type="entry name" value="Amidohydro_1"/>
    <property type="match status" value="1"/>
</dbReference>
<dbReference type="InterPro" id="IPR011059">
    <property type="entry name" value="Metal-dep_hydrolase_composite"/>
</dbReference>
<accession>A0ABW3Y481</accession>
<reference evidence="4" key="1">
    <citation type="journal article" date="2019" name="Int. J. Syst. Evol. Microbiol.">
        <title>The Global Catalogue of Microorganisms (GCM) 10K type strain sequencing project: providing services to taxonomists for standard genome sequencing and annotation.</title>
        <authorList>
            <consortium name="The Broad Institute Genomics Platform"/>
            <consortium name="The Broad Institute Genome Sequencing Center for Infectious Disease"/>
            <person name="Wu L."/>
            <person name="Ma J."/>
        </authorList>
    </citation>
    <scope>NUCLEOTIDE SEQUENCE [LARGE SCALE GENOMIC DNA]</scope>
    <source>
        <strain evidence="4">CCUG 61485</strain>
    </source>
</reference>
<gene>
    <name evidence="3" type="ORF">ACFQ39_13735</name>
</gene>
<dbReference type="InterPro" id="IPR051781">
    <property type="entry name" value="Metallo-dep_Hydrolase"/>
</dbReference>
<sequence>MKYLFFNIILLFGLISNAQQTPAKSQTEKVIIQGATLHLGNGKVLENTNLAFENGLITSIGNESDLPTGNIINAAGKHVYPGFIVPNSTLGLGEIDAVKATIDQQEIGDEVPNVRSLIAYNAESQVVEASRLNGILLAQITPQGGTISGTSSIVQLDAWNWEDAAVKIDDGTHLNWPTLFKSKNVSFGLRVYSEVNKDYSKEISEIKELFLQVKGYDLKSNNSRNLGFESLQPLFTGEKKLYIHADLEQEIIDAIKFSEDLNIKDIIIVGGSESHKVIELLKSTKTPVLVKRVHSLPNSEDDDYDMFYKLPAFLMQNNILVGLEVSGQMDRMNSRNLPFYAGHTTAYGISEEQALQMITQNTAKVLGIDDKYGTLEVGKSATLFISEGNALDMRTNQLTDAFIDGRKIILKSHQTELYERYRDKYAK</sequence>
<evidence type="ECO:0000259" key="2">
    <source>
        <dbReference type="Pfam" id="PF01979"/>
    </source>
</evidence>
<dbReference type="Proteomes" id="UP001597201">
    <property type="component" value="Unassembled WGS sequence"/>
</dbReference>
<dbReference type="SUPFAM" id="SSF51338">
    <property type="entry name" value="Composite domain of metallo-dependent hydrolases"/>
    <property type="match status" value="1"/>
</dbReference>
<feature type="domain" description="Amidohydrolase-related" evidence="2">
    <location>
        <begin position="337"/>
        <end position="396"/>
    </location>
</feature>
<comment type="caution">
    <text evidence="3">The sequence shown here is derived from an EMBL/GenBank/DDBJ whole genome shotgun (WGS) entry which is preliminary data.</text>
</comment>
<feature type="chain" id="PRO_5047422932" evidence="1">
    <location>
        <begin position="19"/>
        <end position="427"/>
    </location>
</feature>
<dbReference type="InterPro" id="IPR006680">
    <property type="entry name" value="Amidohydro-rel"/>
</dbReference>
<evidence type="ECO:0000313" key="3">
    <source>
        <dbReference type="EMBL" id="MFD1316682.1"/>
    </source>
</evidence>